<name>A0A815SAV8_9BILA</name>
<keyword evidence="3" id="KW-0677">Repeat</keyword>
<dbReference type="OrthoDB" id="9990982at2759"/>
<comment type="caution">
    <text evidence="8">The sequence shown here is derived from an EMBL/GenBank/DDBJ whole genome shotgun (WGS) entry which is preliminary data.</text>
</comment>
<evidence type="ECO:0000256" key="6">
    <source>
        <dbReference type="ARBA" id="ARBA00023157"/>
    </source>
</evidence>
<evidence type="ECO:0000313" key="9">
    <source>
        <dbReference type="EMBL" id="CAF4352830.1"/>
    </source>
</evidence>
<evidence type="ECO:0000313" key="8">
    <source>
        <dbReference type="EMBL" id="CAF1489552.1"/>
    </source>
</evidence>
<keyword evidence="5" id="KW-0472">Membrane</keyword>
<evidence type="ECO:0000256" key="2">
    <source>
        <dbReference type="ARBA" id="ARBA00022692"/>
    </source>
</evidence>
<dbReference type="InterPro" id="IPR050685">
    <property type="entry name" value="LDLR"/>
</dbReference>
<gene>
    <name evidence="8" type="ORF">GPM918_LOCUS36190</name>
    <name evidence="9" type="ORF">SRO942_LOCUS36918</name>
</gene>
<dbReference type="SMART" id="SM00192">
    <property type="entry name" value="LDLa"/>
    <property type="match status" value="4"/>
</dbReference>
<comment type="subcellular location">
    <subcellularLocation>
        <location evidence="1">Membrane</location>
        <topology evidence="1">Single-pass membrane protein</topology>
    </subcellularLocation>
</comment>
<evidence type="ECO:0000313" key="10">
    <source>
        <dbReference type="Proteomes" id="UP000663829"/>
    </source>
</evidence>
<sequence>MGISETRWSDDQRDLKSTFDCLYYYVRDYVEGDDVGNSINYHLTPYCRRLDQNEEQEKRSIRSYEHVEYNTSFTDLYRHGVTGVQLLDWSAPIDVAERYEKNGENSSEVFYNCSSSWFGPTCQYSIEFDILPPFSNVVQYVITHRFYAPWWKNFTNGTCYPFLTDCYRGPSHMCLDWREICDGNSDCINGEDEQLCQLLEVNECSNNEFRCHFGGQCIPSTFVNDGNTMIDCLDTTDEVKDYNKNTYFNSECIRTPTFRCEESTSRRLFTFPCDDGEFKAQSIPCFQGFCTNRRDERMTLTMFTSLDYISNLDCRQALYCLFRIDTIFSQMQVPTENMCDSAVKHCLSDWLVFPEYPIIYGFFQFVYLTNRSVADFKKNLMPDFICFNVSRCPALASCSVDIGTELNCCRTISLINETIDGWVYLYEKFIDLVRRCSTSGTDQNCSHPSLFHCPLSLKCISKHRLVDGWNDCYFGEDELFSACQLNDSWRFICESEPNKCLSMIALGNGDKNCRNGEDELTKNQRNILKGNIPFGFFCDGTNDLLWMNMLNET</sequence>
<dbReference type="SUPFAM" id="SSF57424">
    <property type="entry name" value="LDL receptor-like module"/>
    <property type="match status" value="2"/>
</dbReference>
<dbReference type="AlphaFoldDB" id="A0A815SAV8"/>
<dbReference type="Proteomes" id="UP000681722">
    <property type="component" value="Unassembled WGS sequence"/>
</dbReference>
<accession>A0A815SAV8</accession>
<dbReference type="InterPro" id="IPR002172">
    <property type="entry name" value="LDrepeatLR_classA_rpt"/>
</dbReference>
<dbReference type="EMBL" id="CAJNOQ010021633">
    <property type="protein sequence ID" value="CAF1489552.1"/>
    <property type="molecule type" value="Genomic_DNA"/>
</dbReference>
<dbReference type="GO" id="GO:0005886">
    <property type="term" value="C:plasma membrane"/>
    <property type="evidence" value="ECO:0007669"/>
    <property type="project" value="TreeGrafter"/>
</dbReference>
<dbReference type="GO" id="GO:0016192">
    <property type="term" value="P:vesicle-mediated transport"/>
    <property type="evidence" value="ECO:0007669"/>
    <property type="project" value="UniProtKB-ARBA"/>
</dbReference>
<dbReference type="InterPro" id="IPR036055">
    <property type="entry name" value="LDL_receptor-like_sf"/>
</dbReference>
<dbReference type="PANTHER" id="PTHR24270:SF60">
    <property type="entry name" value="CUB AND LDLA DOMAIN, ISOFORM A-RELATED"/>
    <property type="match status" value="1"/>
</dbReference>
<evidence type="ECO:0000256" key="1">
    <source>
        <dbReference type="ARBA" id="ARBA00004167"/>
    </source>
</evidence>
<dbReference type="PROSITE" id="PS50068">
    <property type="entry name" value="LDLRA_2"/>
    <property type="match status" value="3"/>
</dbReference>
<reference evidence="8" key="1">
    <citation type="submission" date="2021-02" db="EMBL/GenBank/DDBJ databases">
        <authorList>
            <person name="Nowell W R."/>
        </authorList>
    </citation>
    <scope>NUCLEOTIDE SEQUENCE</scope>
</reference>
<keyword evidence="6 7" id="KW-1015">Disulfide bond</keyword>
<proteinExistence type="predicted"/>
<dbReference type="Gene3D" id="4.10.400.10">
    <property type="entry name" value="Low-density Lipoprotein Receptor"/>
    <property type="match status" value="3"/>
</dbReference>
<evidence type="ECO:0000256" key="7">
    <source>
        <dbReference type="PROSITE-ProRule" id="PRU00124"/>
    </source>
</evidence>
<protein>
    <submittedName>
        <fullName evidence="8">Uncharacterized protein</fullName>
    </submittedName>
</protein>
<keyword evidence="4" id="KW-1133">Transmembrane helix</keyword>
<feature type="disulfide bond" evidence="7">
    <location>
        <begin position="181"/>
        <end position="196"/>
    </location>
</feature>
<keyword evidence="10" id="KW-1185">Reference proteome</keyword>
<keyword evidence="2" id="KW-0812">Transmembrane</keyword>
<evidence type="ECO:0000256" key="4">
    <source>
        <dbReference type="ARBA" id="ARBA00022989"/>
    </source>
</evidence>
<dbReference type="PANTHER" id="PTHR24270">
    <property type="entry name" value="LOW-DENSITY LIPOPROTEIN RECEPTOR-RELATED"/>
    <property type="match status" value="1"/>
</dbReference>
<evidence type="ECO:0000256" key="5">
    <source>
        <dbReference type="ARBA" id="ARBA00023136"/>
    </source>
</evidence>
<feature type="non-terminal residue" evidence="8">
    <location>
        <position position="553"/>
    </location>
</feature>
<dbReference type="EMBL" id="CAJOBC010087121">
    <property type="protein sequence ID" value="CAF4352830.1"/>
    <property type="molecule type" value="Genomic_DNA"/>
</dbReference>
<organism evidence="8 10">
    <name type="scientific">Didymodactylos carnosus</name>
    <dbReference type="NCBI Taxonomy" id="1234261"/>
    <lineage>
        <taxon>Eukaryota</taxon>
        <taxon>Metazoa</taxon>
        <taxon>Spiralia</taxon>
        <taxon>Gnathifera</taxon>
        <taxon>Rotifera</taxon>
        <taxon>Eurotatoria</taxon>
        <taxon>Bdelloidea</taxon>
        <taxon>Philodinida</taxon>
        <taxon>Philodinidae</taxon>
        <taxon>Didymodactylos</taxon>
    </lineage>
</organism>
<dbReference type="PRINTS" id="PR00261">
    <property type="entry name" value="LDLRECEPTOR"/>
</dbReference>
<comment type="caution">
    <text evidence="7">Lacks conserved residue(s) required for the propagation of feature annotation.</text>
</comment>
<evidence type="ECO:0000256" key="3">
    <source>
        <dbReference type="ARBA" id="ARBA00022737"/>
    </source>
</evidence>
<dbReference type="Proteomes" id="UP000663829">
    <property type="component" value="Unassembled WGS sequence"/>
</dbReference>